<dbReference type="GO" id="GO:0005524">
    <property type="term" value="F:ATP binding"/>
    <property type="evidence" value="ECO:0007669"/>
    <property type="project" value="UniProtKB-KW"/>
</dbReference>
<dbReference type="InterPro" id="IPR027417">
    <property type="entry name" value="P-loop_NTPase"/>
</dbReference>
<dbReference type="PANTHER" id="PTHR45772">
    <property type="entry name" value="CONSERVED COMPONENT OF ABC TRANSPORTER FOR NATURAL AMINO ACIDS-RELATED"/>
    <property type="match status" value="1"/>
</dbReference>
<keyword evidence="2" id="KW-0547">Nucleotide-binding</keyword>
<evidence type="ECO:0000259" key="4">
    <source>
        <dbReference type="PROSITE" id="PS50893"/>
    </source>
</evidence>
<feature type="domain" description="ABC transporter" evidence="4">
    <location>
        <begin position="6"/>
        <end position="248"/>
    </location>
</feature>
<dbReference type="CDD" id="cd03219">
    <property type="entry name" value="ABC_Mj1267_LivG_branched"/>
    <property type="match status" value="1"/>
</dbReference>
<name>A0A7L5BVP9_9RHOB</name>
<dbReference type="EMBL" id="CP049056">
    <property type="protein sequence ID" value="QIE54276.1"/>
    <property type="molecule type" value="Genomic_DNA"/>
</dbReference>
<accession>A0A7L5BVP9</accession>
<dbReference type="Pfam" id="PF00005">
    <property type="entry name" value="ABC_tran"/>
    <property type="match status" value="1"/>
</dbReference>
<gene>
    <name evidence="5" type="ORF">G5B40_01735</name>
</gene>
<dbReference type="InterPro" id="IPR003439">
    <property type="entry name" value="ABC_transporter-like_ATP-bd"/>
</dbReference>
<evidence type="ECO:0000256" key="2">
    <source>
        <dbReference type="ARBA" id="ARBA00022741"/>
    </source>
</evidence>
<dbReference type="RefSeq" id="WP_165094278.1">
    <property type="nucleotide sequence ID" value="NZ_CP049056.1"/>
</dbReference>
<dbReference type="InterPro" id="IPR003593">
    <property type="entry name" value="AAA+_ATPase"/>
</dbReference>
<keyword evidence="3 5" id="KW-0067">ATP-binding</keyword>
<evidence type="ECO:0000256" key="1">
    <source>
        <dbReference type="ARBA" id="ARBA00022448"/>
    </source>
</evidence>
<dbReference type="SMART" id="SM00382">
    <property type="entry name" value="AAA"/>
    <property type="match status" value="1"/>
</dbReference>
<dbReference type="GO" id="GO:1903805">
    <property type="term" value="P:L-valine import across plasma membrane"/>
    <property type="evidence" value="ECO:0007669"/>
    <property type="project" value="TreeGrafter"/>
</dbReference>
<dbReference type="GO" id="GO:0015188">
    <property type="term" value="F:L-isoleucine transmembrane transporter activity"/>
    <property type="evidence" value="ECO:0007669"/>
    <property type="project" value="TreeGrafter"/>
</dbReference>
<evidence type="ECO:0000313" key="5">
    <source>
        <dbReference type="EMBL" id="QIE54276.1"/>
    </source>
</evidence>
<evidence type="ECO:0000313" key="6">
    <source>
        <dbReference type="Proteomes" id="UP000503336"/>
    </source>
</evidence>
<dbReference type="SUPFAM" id="SSF52540">
    <property type="entry name" value="P-loop containing nucleoside triphosphate hydrolases"/>
    <property type="match status" value="1"/>
</dbReference>
<keyword evidence="6" id="KW-1185">Reference proteome</keyword>
<dbReference type="GO" id="GO:0015808">
    <property type="term" value="P:L-alanine transport"/>
    <property type="evidence" value="ECO:0007669"/>
    <property type="project" value="TreeGrafter"/>
</dbReference>
<dbReference type="KEGG" id="hdh:G5B40_01735"/>
<dbReference type="GO" id="GO:0005304">
    <property type="term" value="F:L-valine transmembrane transporter activity"/>
    <property type="evidence" value="ECO:0007669"/>
    <property type="project" value="TreeGrafter"/>
</dbReference>
<dbReference type="Proteomes" id="UP000503336">
    <property type="component" value="Chromosome"/>
</dbReference>
<dbReference type="PANTHER" id="PTHR45772:SF7">
    <property type="entry name" value="AMINO ACID ABC TRANSPORTER ATP-BINDING PROTEIN"/>
    <property type="match status" value="1"/>
</dbReference>
<evidence type="ECO:0000256" key="3">
    <source>
        <dbReference type="ARBA" id="ARBA00022840"/>
    </source>
</evidence>
<dbReference type="GO" id="GO:0015192">
    <property type="term" value="F:L-phenylalanine transmembrane transporter activity"/>
    <property type="evidence" value="ECO:0007669"/>
    <property type="project" value="TreeGrafter"/>
</dbReference>
<reference evidence="5 6" key="1">
    <citation type="submission" date="2020-02" db="EMBL/GenBank/DDBJ databases">
        <title>complete genome sequence of Rhodobacteraceae bacterium.</title>
        <authorList>
            <person name="Park J."/>
            <person name="Kim Y.-S."/>
            <person name="Kim K.-H."/>
        </authorList>
    </citation>
    <scope>NUCLEOTIDE SEQUENCE [LARGE SCALE GENOMIC DNA]</scope>
    <source>
        <strain evidence="5 6">RR4-56</strain>
    </source>
</reference>
<dbReference type="GO" id="GO:0042941">
    <property type="term" value="P:D-alanine transmembrane transport"/>
    <property type="evidence" value="ECO:0007669"/>
    <property type="project" value="TreeGrafter"/>
</dbReference>
<dbReference type="GO" id="GO:0005886">
    <property type="term" value="C:plasma membrane"/>
    <property type="evidence" value="ECO:0007669"/>
    <property type="project" value="TreeGrafter"/>
</dbReference>
<dbReference type="GO" id="GO:1903806">
    <property type="term" value="P:L-isoleucine import across plasma membrane"/>
    <property type="evidence" value="ECO:0007669"/>
    <property type="project" value="TreeGrafter"/>
</dbReference>
<protein>
    <submittedName>
        <fullName evidence="5">ABC transporter ATP-binding protein</fullName>
    </submittedName>
</protein>
<dbReference type="Gene3D" id="3.40.50.300">
    <property type="entry name" value="P-loop containing nucleotide triphosphate hydrolases"/>
    <property type="match status" value="1"/>
</dbReference>
<dbReference type="InterPro" id="IPR051120">
    <property type="entry name" value="ABC_AA/LPS_Transport"/>
</dbReference>
<sequence length="250" mass="26709">MSAAVLEARGLQKSFGAVVAAKDIDVSVLPAARLSLIGANGAGKTTFVNMVTGWLKPDAGQVLLDGKDITGLAPRRITRAGVCRSFQIPQLCETMTPSENLLVSAEIATGGKPRFFRPARRPETLDGAAAVLARFGLEEYADQPVNELPGGVRKLIDIAMALAVRPRVLLLDEPTSGVASEEKFPLMDRVMAALEGEQAAVIFVEHDMDIVTRYADRVLAFYSGEIIADDAPGEVLADSAVQKYVTGTRR</sequence>
<organism evidence="5 6">
    <name type="scientific">Pikeienuella piscinae</name>
    <dbReference type="NCBI Taxonomy" id="2748098"/>
    <lineage>
        <taxon>Bacteria</taxon>
        <taxon>Pseudomonadati</taxon>
        <taxon>Pseudomonadota</taxon>
        <taxon>Alphaproteobacteria</taxon>
        <taxon>Rhodobacterales</taxon>
        <taxon>Paracoccaceae</taxon>
        <taxon>Pikeienuella</taxon>
    </lineage>
</organism>
<proteinExistence type="predicted"/>
<keyword evidence="1" id="KW-0813">Transport</keyword>
<dbReference type="GO" id="GO:0016887">
    <property type="term" value="F:ATP hydrolysis activity"/>
    <property type="evidence" value="ECO:0007669"/>
    <property type="project" value="InterPro"/>
</dbReference>
<dbReference type="AlphaFoldDB" id="A0A7L5BVP9"/>
<dbReference type="PROSITE" id="PS50893">
    <property type="entry name" value="ABC_TRANSPORTER_2"/>
    <property type="match status" value="1"/>
</dbReference>